<evidence type="ECO:0000313" key="7">
    <source>
        <dbReference type="EMBL" id="MDQ0178473.1"/>
    </source>
</evidence>
<evidence type="ECO:0000256" key="4">
    <source>
        <dbReference type="ARBA" id="ARBA00023163"/>
    </source>
</evidence>
<dbReference type="SUPFAM" id="SSF88659">
    <property type="entry name" value="Sigma3 and sigma4 domains of RNA polymerase sigma factors"/>
    <property type="match status" value="1"/>
</dbReference>
<dbReference type="Gene3D" id="1.10.10.10">
    <property type="entry name" value="Winged helix-like DNA-binding domain superfamily/Winged helix DNA-binding domain"/>
    <property type="match status" value="1"/>
</dbReference>
<name>A0ABT9WZC9_9BACI</name>
<evidence type="ECO:0000313" key="8">
    <source>
        <dbReference type="Proteomes" id="UP001223586"/>
    </source>
</evidence>
<dbReference type="InterPro" id="IPR000792">
    <property type="entry name" value="Tscrpt_reg_LuxR_C"/>
</dbReference>
<evidence type="ECO:0000259" key="6">
    <source>
        <dbReference type="PROSITE" id="PS00622"/>
    </source>
</evidence>
<protein>
    <recommendedName>
        <fullName evidence="2">RNA polymerase sigma factor SigS</fullName>
    </recommendedName>
</protein>
<dbReference type="InterPro" id="IPR013325">
    <property type="entry name" value="RNA_pol_sigma_r2"/>
</dbReference>
<feature type="domain" description="HTH luxR-type" evidence="6">
    <location>
        <begin position="216"/>
        <end position="243"/>
    </location>
</feature>
<dbReference type="NCBIfam" id="TIGR02937">
    <property type="entry name" value="sigma70-ECF"/>
    <property type="match status" value="1"/>
</dbReference>
<dbReference type="InterPro" id="IPR007627">
    <property type="entry name" value="RNA_pol_sigma70_r2"/>
</dbReference>
<dbReference type="EMBL" id="JAUSTT010000046">
    <property type="protein sequence ID" value="MDQ0178473.1"/>
    <property type="molecule type" value="Genomic_DNA"/>
</dbReference>
<accession>A0ABT9WZC9</accession>
<sequence>MPSEKFFQLRQEGIPDLHNNVLLKACQKDSNLLAELFQENKDFIFSIIARYKGNVENLKATFNVDEEDLLQHAYIGLMTALKDFDFNRGIRFTTFAYRPILWEINQLLYNDSKLVRLGRSAIELMKRMEQVEDELGYFPKPKELSEMLGVPVERIEEVLRFATELTYYDALDHFDPVDISLSYENVITEKIYVESLMKEAQLDKFETKIVELIMAGDNNSQIAEKLKVYPMTISRAIERIRSKIIHDYDDRKVSKYDNEIELITEEMEELGCIMNIDDIKDLLDVCGYDISIYTPRILYYIRQKARHHIERELIECAKQLKE</sequence>
<evidence type="ECO:0000256" key="3">
    <source>
        <dbReference type="ARBA" id="ARBA00023015"/>
    </source>
</evidence>
<dbReference type="Proteomes" id="UP001223586">
    <property type="component" value="Unassembled WGS sequence"/>
</dbReference>
<dbReference type="InterPro" id="IPR014284">
    <property type="entry name" value="RNA_pol_sigma-70_dom"/>
</dbReference>
<evidence type="ECO:0000256" key="1">
    <source>
        <dbReference type="ARBA" id="ARBA00007788"/>
    </source>
</evidence>
<dbReference type="PROSITE" id="PS00622">
    <property type="entry name" value="HTH_LUXR_1"/>
    <property type="match status" value="1"/>
</dbReference>
<comment type="function">
    <text evidence="5">Sigma factors are initiation factors that promote the attachment of RNA polymerase to specific initiation sites and are then released. Sigma-S contributes to the protection against external stress, thus playing a role in cellular fitness and survival.</text>
</comment>
<dbReference type="InterPro" id="IPR036388">
    <property type="entry name" value="WH-like_DNA-bd_sf"/>
</dbReference>
<dbReference type="InterPro" id="IPR016032">
    <property type="entry name" value="Sig_transdc_resp-reg_C-effctor"/>
</dbReference>
<comment type="similarity">
    <text evidence="1">Belongs to the sigma-70 factor family.</text>
</comment>
<keyword evidence="8" id="KW-1185">Reference proteome</keyword>
<gene>
    <name evidence="7" type="ORF">J2S08_004380</name>
</gene>
<evidence type="ECO:0000256" key="5">
    <source>
        <dbReference type="ARBA" id="ARBA00024701"/>
    </source>
</evidence>
<dbReference type="Pfam" id="PF04542">
    <property type="entry name" value="Sigma70_r2"/>
    <property type="match status" value="1"/>
</dbReference>
<dbReference type="Gene3D" id="1.20.120.1810">
    <property type="match status" value="1"/>
</dbReference>
<evidence type="ECO:0000256" key="2">
    <source>
        <dbReference type="ARBA" id="ARBA00021245"/>
    </source>
</evidence>
<organism evidence="7 8">
    <name type="scientific">Bacillus chungangensis</name>
    <dbReference type="NCBI Taxonomy" id="587633"/>
    <lineage>
        <taxon>Bacteria</taxon>
        <taxon>Bacillati</taxon>
        <taxon>Bacillota</taxon>
        <taxon>Bacilli</taxon>
        <taxon>Bacillales</taxon>
        <taxon>Bacillaceae</taxon>
        <taxon>Bacillus</taxon>
    </lineage>
</organism>
<comment type="caution">
    <text evidence="7">The sequence shown here is derived from an EMBL/GenBank/DDBJ whole genome shotgun (WGS) entry which is preliminary data.</text>
</comment>
<dbReference type="InterPro" id="IPR050239">
    <property type="entry name" value="Sigma-70_RNA_pol_init_factors"/>
</dbReference>
<proteinExistence type="inferred from homology"/>
<dbReference type="InterPro" id="IPR013324">
    <property type="entry name" value="RNA_pol_sigma_r3/r4-like"/>
</dbReference>
<keyword evidence="3" id="KW-0805">Transcription regulation</keyword>
<dbReference type="SUPFAM" id="SSF88946">
    <property type="entry name" value="Sigma2 domain of RNA polymerase sigma factors"/>
    <property type="match status" value="1"/>
</dbReference>
<keyword evidence="4" id="KW-0804">Transcription</keyword>
<dbReference type="SUPFAM" id="SSF46894">
    <property type="entry name" value="C-terminal effector domain of the bipartite response regulators"/>
    <property type="match status" value="1"/>
</dbReference>
<reference evidence="7 8" key="1">
    <citation type="submission" date="2023-07" db="EMBL/GenBank/DDBJ databases">
        <title>Genomic Encyclopedia of Type Strains, Phase IV (KMG-IV): sequencing the most valuable type-strain genomes for metagenomic binning, comparative biology and taxonomic classification.</title>
        <authorList>
            <person name="Goeker M."/>
        </authorList>
    </citation>
    <scope>NUCLEOTIDE SEQUENCE [LARGE SCALE GENOMIC DNA]</scope>
    <source>
        <strain evidence="7 8">DSM 23837</strain>
    </source>
</reference>
<dbReference type="PANTHER" id="PTHR30603">
    <property type="entry name" value="RNA POLYMERASE SIGMA FACTOR RPO"/>
    <property type="match status" value="1"/>
</dbReference>
<dbReference type="PANTHER" id="PTHR30603:SF47">
    <property type="entry name" value="RNA POLYMERASE SIGMA FACTOR SIGD, CHLOROPLASTIC"/>
    <property type="match status" value="1"/>
</dbReference>
<dbReference type="RefSeq" id="WP_307233330.1">
    <property type="nucleotide sequence ID" value="NZ_JAUSTT010000046.1"/>
</dbReference>